<dbReference type="InterPro" id="IPR011907">
    <property type="entry name" value="RNase_III"/>
</dbReference>
<dbReference type="HAMAP" id="MF_00104">
    <property type="entry name" value="RNase_III"/>
    <property type="match status" value="1"/>
</dbReference>
<dbReference type="GO" id="GO:0010468">
    <property type="term" value="P:regulation of gene expression"/>
    <property type="evidence" value="ECO:0007669"/>
    <property type="project" value="TreeGrafter"/>
</dbReference>
<proteinExistence type="inferred from homology"/>
<dbReference type="Gene3D" id="3.30.160.20">
    <property type="match status" value="1"/>
</dbReference>
<dbReference type="KEGG" id="vg:9887584"/>
<name>E3T4V2_CROVB</name>
<organismHost>
    <name type="scientific">Cafeteria roenbergensis</name>
    <name type="common">Marine flagellate</name>
    <dbReference type="NCBI Taxonomy" id="33653"/>
</organismHost>
<reference evidence="9 10" key="1">
    <citation type="journal article" date="2010" name="Proc. Natl. Acad. Sci. U.S.A.">
        <title>Giant virus with a remarkable complement of genes infects marine zooplankton.</title>
        <authorList>
            <person name="Fischer M.G."/>
            <person name="Allen M.J."/>
            <person name="Wilson W.H."/>
            <person name="Suttle C.A."/>
        </authorList>
    </citation>
    <scope>NUCLEOTIDE SEQUENCE [LARGE SCALE GENOMIC DNA]</scope>
    <source>
        <strain evidence="9 10">BV-PW1</strain>
    </source>
</reference>
<gene>
    <name evidence="9" type="ORF">crov182</name>
</gene>
<dbReference type="GO" id="GO:0006364">
    <property type="term" value="P:rRNA processing"/>
    <property type="evidence" value="ECO:0007669"/>
    <property type="project" value="InterPro"/>
</dbReference>
<evidence type="ECO:0000256" key="4">
    <source>
        <dbReference type="ARBA" id="ARBA00022801"/>
    </source>
</evidence>
<keyword evidence="4" id="KW-0378">Hydrolase</keyword>
<dbReference type="InterPro" id="IPR036389">
    <property type="entry name" value="RNase_III_sf"/>
</dbReference>
<dbReference type="GO" id="GO:0004525">
    <property type="term" value="F:ribonuclease III activity"/>
    <property type="evidence" value="ECO:0007669"/>
    <property type="project" value="InterPro"/>
</dbReference>
<comment type="similarity">
    <text evidence="1">Belongs to the ribonuclease III family.</text>
</comment>
<dbReference type="PROSITE" id="PS00517">
    <property type="entry name" value="RNASE_3_1"/>
    <property type="match status" value="1"/>
</dbReference>
<sequence length="362" mass="42657">MTKTGLVTLDGISIKKEDGTEETYMIPYNENNILINDQDVISLLAKYQVKLPKVYHIEYFQESMTHKSYLKKDIFSNNILVKAKKELGNPEGLLELRDKSYERLEYLGDRVIKLIVSMYLFHRYPKQDEGFMTKLQTVIEDKNNLSKMSRDMGLSKYFIISKQIENIRGREAEKFNEDIFEAFFGALYLSNGFNSCLELLLNLLESQIDYAEKLYRNKNYKDQLLRYYHSQKWGYPEYYQIGEFGPSHKRNFIMGVKKDEHKETIITENNKLEIGLGYGVGNKKRDAEQSASKMALILLGCLKEDQYLKEDIYYPKLDEIKKENKNDDLNKQNREKNIEEINETRNILNHLIANDENLILYD</sequence>
<keyword evidence="5 6" id="KW-0694">RNA-binding</keyword>
<evidence type="ECO:0000256" key="1">
    <source>
        <dbReference type="ARBA" id="ARBA00010183"/>
    </source>
</evidence>
<organism evidence="9 10">
    <name type="scientific">Cafeteria roenbergensis virus (strain BV-PW1)</name>
    <name type="common">CroV</name>
    <dbReference type="NCBI Taxonomy" id="693272"/>
    <lineage>
        <taxon>Viruses</taxon>
        <taxon>Varidnaviria</taxon>
        <taxon>Bamfordvirae</taxon>
        <taxon>Nucleocytoviricota</taxon>
        <taxon>Megaviricetes</taxon>
        <taxon>Imitervirales</taxon>
        <taxon>Mimiviridae</taxon>
        <taxon>Aliimimivirinae</taxon>
        <taxon>Rheavirus</taxon>
        <taxon>Rheavirus sinusmexicani</taxon>
    </lineage>
</organism>
<dbReference type="Proteomes" id="UP000029781">
    <property type="component" value="Segment"/>
</dbReference>
<evidence type="ECO:0000256" key="5">
    <source>
        <dbReference type="ARBA" id="ARBA00022884"/>
    </source>
</evidence>
<dbReference type="EMBL" id="GU244497">
    <property type="protein sequence ID" value="ADO67215.1"/>
    <property type="molecule type" value="Genomic_DNA"/>
</dbReference>
<accession>E3T4V2</accession>
<dbReference type="PANTHER" id="PTHR11207:SF0">
    <property type="entry name" value="RIBONUCLEASE 3"/>
    <property type="match status" value="1"/>
</dbReference>
<protein>
    <submittedName>
        <fullName evidence="9">Putative dsRNA-specific ribonuclease III</fullName>
    </submittedName>
</protein>
<dbReference type="PROSITE" id="PS50137">
    <property type="entry name" value="DS_RBD"/>
    <property type="match status" value="1"/>
</dbReference>
<dbReference type="GO" id="GO:0003725">
    <property type="term" value="F:double-stranded RNA binding"/>
    <property type="evidence" value="ECO:0007669"/>
    <property type="project" value="TreeGrafter"/>
</dbReference>
<feature type="domain" description="DRBM" evidence="7">
    <location>
        <begin position="219"/>
        <end position="301"/>
    </location>
</feature>
<dbReference type="Pfam" id="PF14622">
    <property type="entry name" value="Ribonucleas_3_3"/>
    <property type="match status" value="1"/>
</dbReference>
<dbReference type="Gene3D" id="1.10.1520.10">
    <property type="entry name" value="Ribonuclease III domain"/>
    <property type="match status" value="1"/>
</dbReference>
<dbReference type="CDD" id="cd00593">
    <property type="entry name" value="RIBOc"/>
    <property type="match status" value="1"/>
</dbReference>
<dbReference type="CDD" id="cd10845">
    <property type="entry name" value="DSRM_RNAse_III_family"/>
    <property type="match status" value="1"/>
</dbReference>
<keyword evidence="3" id="KW-0255">Endonuclease</keyword>
<evidence type="ECO:0000256" key="3">
    <source>
        <dbReference type="ARBA" id="ARBA00022759"/>
    </source>
</evidence>
<keyword evidence="2" id="KW-0540">Nuclease</keyword>
<dbReference type="SUPFAM" id="SSF69065">
    <property type="entry name" value="RNase III domain-like"/>
    <property type="match status" value="1"/>
</dbReference>
<evidence type="ECO:0000313" key="10">
    <source>
        <dbReference type="Proteomes" id="UP000029781"/>
    </source>
</evidence>
<dbReference type="SUPFAM" id="SSF54768">
    <property type="entry name" value="dsRNA-binding domain-like"/>
    <property type="match status" value="1"/>
</dbReference>
<dbReference type="GeneID" id="9887584"/>
<dbReference type="InterPro" id="IPR014720">
    <property type="entry name" value="dsRBD_dom"/>
</dbReference>
<dbReference type="PANTHER" id="PTHR11207">
    <property type="entry name" value="RIBONUCLEASE III"/>
    <property type="match status" value="1"/>
</dbReference>
<evidence type="ECO:0000259" key="8">
    <source>
        <dbReference type="PROSITE" id="PS50142"/>
    </source>
</evidence>
<dbReference type="OrthoDB" id="4098at10239"/>
<dbReference type="RefSeq" id="YP_003969814.1">
    <property type="nucleotide sequence ID" value="NC_014637.1"/>
</dbReference>
<keyword evidence="10" id="KW-1185">Reference proteome</keyword>
<evidence type="ECO:0000259" key="7">
    <source>
        <dbReference type="PROSITE" id="PS50137"/>
    </source>
</evidence>
<evidence type="ECO:0000256" key="2">
    <source>
        <dbReference type="ARBA" id="ARBA00022722"/>
    </source>
</evidence>
<evidence type="ECO:0000256" key="6">
    <source>
        <dbReference type="PROSITE-ProRule" id="PRU00266"/>
    </source>
</evidence>
<dbReference type="PROSITE" id="PS50142">
    <property type="entry name" value="RNASE_3_2"/>
    <property type="match status" value="1"/>
</dbReference>
<dbReference type="SMART" id="SM00535">
    <property type="entry name" value="RIBOc"/>
    <property type="match status" value="1"/>
</dbReference>
<feature type="domain" description="RNase III" evidence="8">
    <location>
        <begin position="40"/>
        <end position="192"/>
    </location>
</feature>
<dbReference type="InterPro" id="IPR000999">
    <property type="entry name" value="RNase_III_dom"/>
</dbReference>
<evidence type="ECO:0000313" key="9">
    <source>
        <dbReference type="EMBL" id="ADO67215.1"/>
    </source>
</evidence>
<dbReference type="SMART" id="SM00358">
    <property type="entry name" value="DSRM"/>
    <property type="match status" value="1"/>
</dbReference>
<dbReference type="Pfam" id="PF00035">
    <property type="entry name" value="dsrm"/>
    <property type="match status" value="1"/>
</dbReference>